<feature type="compositionally biased region" description="Basic residues" evidence="1">
    <location>
        <begin position="99"/>
        <end position="129"/>
    </location>
</feature>
<organism evidence="2 3">
    <name type="scientific">Portunus trituberculatus</name>
    <name type="common">Swimming crab</name>
    <name type="synonym">Neptunus trituberculatus</name>
    <dbReference type="NCBI Taxonomy" id="210409"/>
    <lineage>
        <taxon>Eukaryota</taxon>
        <taxon>Metazoa</taxon>
        <taxon>Ecdysozoa</taxon>
        <taxon>Arthropoda</taxon>
        <taxon>Crustacea</taxon>
        <taxon>Multicrustacea</taxon>
        <taxon>Malacostraca</taxon>
        <taxon>Eumalacostraca</taxon>
        <taxon>Eucarida</taxon>
        <taxon>Decapoda</taxon>
        <taxon>Pleocyemata</taxon>
        <taxon>Brachyura</taxon>
        <taxon>Eubrachyura</taxon>
        <taxon>Portunoidea</taxon>
        <taxon>Portunidae</taxon>
        <taxon>Portuninae</taxon>
        <taxon>Portunus</taxon>
    </lineage>
</organism>
<evidence type="ECO:0000313" key="2">
    <source>
        <dbReference type="EMBL" id="MPC84540.1"/>
    </source>
</evidence>
<dbReference type="Proteomes" id="UP000324222">
    <property type="component" value="Unassembled WGS sequence"/>
</dbReference>
<dbReference type="AlphaFoldDB" id="A0A5B7IJ57"/>
<keyword evidence="3" id="KW-1185">Reference proteome</keyword>
<evidence type="ECO:0000256" key="1">
    <source>
        <dbReference type="SAM" id="MobiDB-lite"/>
    </source>
</evidence>
<comment type="caution">
    <text evidence="2">The sequence shown here is derived from an EMBL/GenBank/DDBJ whole genome shotgun (WGS) entry which is preliminary data.</text>
</comment>
<accession>A0A5B7IJ57</accession>
<feature type="region of interest" description="Disordered" evidence="1">
    <location>
        <begin position="39"/>
        <end position="129"/>
    </location>
</feature>
<proteinExistence type="predicted"/>
<protein>
    <submittedName>
        <fullName evidence="2">Uncharacterized protein</fullName>
    </submittedName>
</protein>
<dbReference type="EMBL" id="VSRR010065698">
    <property type="protein sequence ID" value="MPC84540.1"/>
    <property type="molecule type" value="Genomic_DNA"/>
</dbReference>
<gene>
    <name evidence="2" type="ORF">E2C01_079280</name>
</gene>
<name>A0A5B7IJ57_PORTR</name>
<reference evidence="2 3" key="1">
    <citation type="submission" date="2019-05" db="EMBL/GenBank/DDBJ databases">
        <title>Another draft genome of Portunus trituberculatus and its Hox gene families provides insights of decapod evolution.</title>
        <authorList>
            <person name="Jeong J.-H."/>
            <person name="Song I."/>
            <person name="Kim S."/>
            <person name="Choi T."/>
            <person name="Kim D."/>
            <person name="Ryu S."/>
            <person name="Kim W."/>
        </authorList>
    </citation>
    <scope>NUCLEOTIDE SEQUENCE [LARGE SCALE GENOMIC DNA]</scope>
    <source>
        <tissue evidence="2">Muscle</tissue>
    </source>
</reference>
<sequence length="129" mass="14198">MAVHQTLRNAFPASAILSPAHPRLDRHKAAHPTPTWLTNLHLPAATPQPPSPSTFTSTSPAGKMRSIVGKEAKAVRSQSRPRTIPSFLPSLTSLTPRQPRPRRQGLTRHPTNKRLSRPCSSHLRHPALL</sequence>
<evidence type="ECO:0000313" key="3">
    <source>
        <dbReference type="Proteomes" id="UP000324222"/>
    </source>
</evidence>